<evidence type="ECO:0000313" key="6">
    <source>
        <dbReference type="Proteomes" id="UP000002156"/>
    </source>
</evidence>
<dbReference type="Proteomes" id="UP000002156">
    <property type="component" value="Chromosome"/>
</dbReference>
<name>B0KCX7_THEP3</name>
<protein>
    <submittedName>
        <fullName evidence="5">PfkB domain protein</fullName>
    </submittedName>
</protein>
<evidence type="ECO:0000313" key="5">
    <source>
        <dbReference type="EMBL" id="ABY95584.1"/>
    </source>
</evidence>
<dbReference type="CDD" id="cd01941">
    <property type="entry name" value="YeiC_kinase_like"/>
    <property type="match status" value="1"/>
</dbReference>
<dbReference type="SUPFAM" id="SSF46785">
    <property type="entry name" value="Winged helix' DNA-binding domain"/>
    <property type="match status" value="1"/>
</dbReference>
<keyword evidence="6" id="KW-1185">Reference proteome</keyword>
<dbReference type="STRING" id="340099.Teth39_1953"/>
<dbReference type="Gene3D" id="3.40.1190.20">
    <property type="match status" value="1"/>
</dbReference>
<dbReference type="GO" id="GO:0016301">
    <property type="term" value="F:kinase activity"/>
    <property type="evidence" value="ECO:0007669"/>
    <property type="project" value="UniProtKB-KW"/>
</dbReference>
<accession>B0KCX7</accession>
<gene>
    <name evidence="5" type="ordered locus">Teth39_1953</name>
</gene>
<dbReference type="KEGG" id="tpd:Teth39_1953"/>
<dbReference type="GO" id="GO:0006796">
    <property type="term" value="P:phosphate-containing compound metabolic process"/>
    <property type="evidence" value="ECO:0007669"/>
    <property type="project" value="UniProtKB-ARBA"/>
</dbReference>
<dbReference type="InterPro" id="IPR011991">
    <property type="entry name" value="ArsR-like_HTH"/>
</dbReference>
<dbReference type="InterPro" id="IPR002139">
    <property type="entry name" value="Ribo/fructo_kinase"/>
</dbReference>
<evidence type="ECO:0000256" key="2">
    <source>
        <dbReference type="ARBA" id="ARBA00022679"/>
    </source>
</evidence>
<organism evidence="5 6">
    <name type="scientific">Thermoanaerobacter pseudethanolicus (strain ATCC 33223 / 39E)</name>
    <name type="common">Clostridium thermohydrosulfuricum</name>
    <dbReference type="NCBI Taxonomy" id="340099"/>
    <lineage>
        <taxon>Bacteria</taxon>
        <taxon>Bacillati</taxon>
        <taxon>Bacillota</taxon>
        <taxon>Clostridia</taxon>
        <taxon>Thermoanaerobacterales</taxon>
        <taxon>Thermoanaerobacteraceae</taxon>
        <taxon>Thermoanaerobacter</taxon>
    </lineage>
</organism>
<dbReference type="SUPFAM" id="SSF53613">
    <property type="entry name" value="Ribokinase-like"/>
    <property type="match status" value="1"/>
</dbReference>
<dbReference type="InterPro" id="IPR036388">
    <property type="entry name" value="WH-like_DNA-bd_sf"/>
</dbReference>
<dbReference type="PRINTS" id="PR00990">
    <property type="entry name" value="RIBOKINASE"/>
</dbReference>
<sequence>MFDKQIIVWECVNVALTQREKEILRFIKKNPMISQEELAQLMGISRSAVAGHIANLMKKGFILGRGYVVRDFKGVTVVGGANIDIKGKPYSELKQHTSNPGHINIAPGGVGRNIAHNLAQLSLPVTLLSVVGNDDEGRRLLEETRQAGVNVEQIVISNTRRTGIYLAILNAIGDMDVALSGMDILEELNIQYLESKMEVIKNSEIVVFDTNIPEDSIKYIVELCYNNNIPVVAEPVSIDKAKKLIGVLDKIDYVTPNKEELESISGVKIANDEDMKKAVKYLRQKGVKNVIVTLGERGVYISSEEVEKFIEPYQAEIVDATGAGDALTAGLVYGIFNGYTLDVSAKLGLAAASLTISSPYTVNPFLNENQLKNIVKEIVK</sequence>
<reference evidence="6" key="1">
    <citation type="submission" date="2008-01" db="EMBL/GenBank/DDBJ databases">
        <title>Complete sequence of Thermoanaerobacter pseudethanolicus 39E.</title>
        <authorList>
            <person name="Copeland A."/>
            <person name="Lucas S."/>
            <person name="Lapidus A."/>
            <person name="Barry K."/>
            <person name="Glavina del Rio T."/>
            <person name="Dalin E."/>
            <person name="Tice H."/>
            <person name="Pitluck S."/>
            <person name="Bruce D."/>
            <person name="Goodwin L."/>
            <person name="Saunders E."/>
            <person name="Brettin T."/>
            <person name="Detter J.C."/>
            <person name="Han C."/>
            <person name="Schmutz J."/>
            <person name="Larimer F."/>
            <person name="Land M."/>
            <person name="Hauser L."/>
            <person name="Kyrpides N."/>
            <person name="Lykidis A."/>
            <person name="Hemme C."/>
            <person name="Fields M.W."/>
            <person name="He Z."/>
            <person name="Zhou J."/>
            <person name="Richardson P."/>
        </authorList>
    </citation>
    <scope>NUCLEOTIDE SEQUENCE [LARGE SCALE GENOMIC DNA]</scope>
    <source>
        <strain evidence="6">ATCC 33223 / DSM 2355 / 39E</strain>
    </source>
</reference>
<evidence type="ECO:0000256" key="3">
    <source>
        <dbReference type="ARBA" id="ARBA00022777"/>
    </source>
</evidence>
<keyword evidence="2" id="KW-0808">Transferase</keyword>
<dbReference type="InterPro" id="IPR011611">
    <property type="entry name" value="PfkB_dom"/>
</dbReference>
<dbReference type="PANTHER" id="PTHR10584:SF166">
    <property type="entry name" value="RIBOKINASE"/>
    <property type="match status" value="1"/>
</dbReference>
<dbReference type="AlphaFoldDB" id="B0KCX7"/>
<dbReference type="eggNOG" id="COG2771">
    <property type="taxonomic scope" value="Bacteria"/>
</dbReference>
<dbReference type="HOGENOM" id="CLU_027634_11_2_9"/>
<dbReference type="Pfam" id="PF13412">
    <property type="entry name" value="HTH_24"/>
    <property type="match status" value="1"/>
</dbReference>
<dbReference type="EMBL" id="CP000924">
    <property type="protein sequence ID" value="ABY95584.1"/>
    <property type="molecule type" value="Genomic_DNA"/>
</dbReference>
<dbReference type="PANTHER" id="PTHR10584">
    <property type="entry name" value="SUGAR KINASE"/>
    <property type="match status" value="1"/>
</dbReference>
<feature type="domain" description="Carbohydrate kinase PfkB" evidence="4">
    <location>
        <begin position="75"/>
        <end position="364"/>
    </location>
</feature>
<dbReference type="Pfam" id="PF00294">
    <property type="entry name" value="PfkB"/>
    <property type="match status" value="1"/>
</dbReference>
<dbReference type="InterPro" id="IPR029056">
    <property type="entry name" value="Ribokinase-like"/>
</dbReference>
<dbReference type="InterPro" id="IPR002173">
    <property type="entry name" value="Carboh/pur_kinase_PfkB_CS"/>
</dbReference>
<dbReference type="eggNOG" id="COG0524">
    <property type="taxonomic scope" value="Bacteria"/>
</dbReference>
<dbReference type="CDD" id="cd00090">
    <property type="entry name" value="HTH_ARSR"/>
    <property type="match status" value="1"/>
</dbReference>
<dbReference type="PROSITE" id="PS00583">
    <property type="entry name" value="PFKB_KINASES_1"/>
    <property type="match status" value="1"/>
</dbReference>
<comment type="similarity">
    <text evidence="1">Belongs to the carbohydrate kinase PfkB family.</text>
</comment>
<keyword evidence="3" id="KW-0418">Kinase</keyword>
<evidence type="ECO:0000256" key="1">
    <source>
        <dbReference type="ARBA" id="ARBA00010688"/>
    </source>
</evidence>
<evidence type="ECO:0000259" key="4">
    <source>
        <dbReference type="Pfam" id="PF00294"/>
    </source>
</evidence>
<proteinExistence type="inferred from homology"/>
<dbReference type="InterPro" id="IPR036390">
    <property type="entry name" value="WH_DNA-bd_sf"/>
</dbReference>
<dbReference type="Gene3D" id="1.10.10.10">
    <property type="entry name" value="Winged helix-like DNA-binding domain superfamily/Winged helix DNA-binding domain"/>
    <property type="match status" value="1"/>
</dbReference>